<reference evidence="1" key="1">
    <citation type="submission" date="2022-11" db="EMBL/GenBank/DDBJ databases">
        <title>Centuries of genome instability and evolution in soft-shell clam transmissible cancer (bioRxiv).</title>
        <authorList>
            <person name="Hart S.F.M."/>
            <person name="Yonemitsu M.A."/>
            <person name="Giersch R.M."/>
            <person name="Beal B.F."/>
            <person name="Arriagada G."/>
            <person name="Davis B.W."/>
            <person name="Ostrander E.A."/>
            <person name="Goff S.P."/>
            <person name="Metzger M.J."/>
        </authorList>
    </citation>
    <scope>NUCLEOTIDE SEQUENCE</scope>
    <source>
        <strain evidence="1">MELC-2E11</strain>
        <tissue evidence="1">Siphon/mantle</tissue>
    </source>
</reference>
<name>A0ABY7FHW3_MYAAR</name>
<gene>
    <name evidence="1" type="ORF">MAR_002359</name>
</gene>
<organism evidence="1 2">
    <name type="scientific">Mya arenaria</name>
    <name type="common">Soft-shell clam</name>
    <dbReference type="NCBI Taxonomy" id="6604"/>
    <lineage>
        <taxon>Eukaryota</taxon>
        <taxon>Metazoa</taxon>
        <taxon>Spiralia</taxon>
        <taxon>Lophotrochozoa</taxon>
        <taxon>Mollusca</taxon>
        <taxon>Bivalvia</taxon>
        <taxon>Autobranchia</taxon>
        <taxon>Heteroconchia</taxon>
        <taxon>Euheterodonta</taxon>
        <taxon>Imparidentia</taxon>
        <taxon>Neoheterodontei</taxon>
        <taxon>Myida</taxon>
        <taxon>Myoidea</taxon>
        <taxon>Myidae</taxon>
        <taxon>Mya</taxon>
    </lineage>
</organism>
<sequence length="61" mass="7166">MMLCSLTPCTRNVQRIFNHVIVVDYYFIGKLFVFDAKKCDWQSSESELSYAITYSLVQIIH</sequence>
<keyword evidence="2" id="KW-1185">Reference proteome</keyword>
<evidence type="ECO:0000313" key="1">
    <source>
        <dbReference type="EMBL" id="WAR20521.1"/>
    </source>
</evidence>
<dbReference type="EMBL" id="CP111022">
    <property type="protein sequence ID" value="WAR20521.1"/>
    <property type="molecule type" value="Genomic_DNA"/>
</dbReference>
<accession>A0ABY7FHW3</accession>
<proteinExistence type="predicted"/>
<protein>
    <submittedName>
        <fullName evidence="1">Uncharacterized protein</fullName>
    </submittedName>
</protein>
<dbReference type="Proteomes" id="UP001164746">
    <property type="component" value="Chromosome 11"/>
</dbReference>
<evidence type="ECO:0000313" key="2">
    <source>
        <dbReference type="Proteomes" id="UP001164746"/>
    </source>
</evidence>